<protein>
    <submittedName>
        <fullName evidence="1">Uncharacterized protein</fullName>
    </submittedName>
</protein>
<dbReference type="Proteomes" id="UP000283805">
    <property type="component" value="Unassembled WGS sequence"/>
</dbReference>
<dbReference type="EMBL" id="RAPO01000014">
    <property type="protein sequence ID" value="RKD85005.1"/>
    <property type="molecule type" value="Genomic_DNA"/>
</dbReference>
<gene>
    <name evidence="1" type="ORF">ATJ93_4774</name>
</gene>
<dbReference type="RefSeq" id="WP_120247019.1">
    <property type="nucleotide sequence ID" value="NZ_RAPO01000014.1"/>
</dbReference>
<organism evidence="1 2">
    <name type="scientific">Halopiger aswanensis</name>
    <dbReference type="NCBI Taxonomy" id="148449"/>
    <lineage>
        <taxon>Archaea</taxon>
        <taxon>Methanobacteriati</taxon>
        <taxon>Methanobacteriota</taxon>
        <taxon>Stenosarchaea group</taxon>
        <taxon>Halobacteria</taxon>
        <taxon>Halobacteriales</taxon>
        <taxon>Natrialbaceae</taxon>
        <taxon>Halopiger</taxon>
    </lineage>
</organism>
<name>A0A419VU50_9EURY</name>
<comment type="caution">
    <text evidence="1">The sequence shown here is derived from an EMBL/GenBank/DDBJ whole genome shotgun (WGS) entry which is preliminary data.</text>
</comment>
<accession>A0A419VU50</accession>
<sequence length="64" mass="7224">MSRVRTVHSNENGEQVTRRVGVLEDATGEEYRYPFLVTDDGLDYNGDGEPSERALEVLDEAIHD</sequence>
<dbReference type="AlphaFoldDB" id="A0A419VU50"/>
<reference evidence="1 2" key="1">
    <citation type="submission" date="2018-09" db="EMBL/GenBank/DDBJ databases">
        <title>Genomic Encyclopedia of Archaeal and Bacterial Type Strains, Phase II (KMG-II): from individual species to whole genera.</title>
        <authorList>
            <person name="Goeker M."/>
        </authorList>
    </citation>
    <scope>NUCLEOTIDE SEQUENCE [LARGE SCALE GENOMIC DNA]</scope>
    <source>
        <strain evidence="1 2">DSM 13151</strain>
    </source>
</reference>
<evidence type="ECO:0000313" key="2">
    <source>
        <dbReference type="Proteomes" id="UP000283805"/>
    </source>
</evidence>
<proteinExistence type="predicted"/>
<keyword evidence="2" id="KW-1185">Reference proteome</keyword>
<evidence type="ECO:0000313" key="1">
    <source>
        <dbReference type="EMBL" id="RKD85005.1"/>
    </source>
</evidence>